<protein>
    <recommendedName>
        <fullName evidence="4">Integral membrane protein</fullName>
    </recommendedName>
</protein>
<keyword evidence="1" id="KW-1133">Transmembrane helix</keyword>
<organism evidence="2 3">
    <name type="scientific">Streptomonospora alba</name>
    <dbReference type="NCBI Taxonomy" id="183763"/>
    <lineage>
        <taxon>Bacteria</taxon>
        <taxon>Bacillati</taxon>
        <taxon>Actinomycetota</taxon>
        <taxon>Actinomycetes</taxon>
        <taxon>Streptosporangiales</taxon>
        <taxon>Nocardiopsidaceae</taxon>
        <taxon>Streptomonospora</taxon>
    </lineage>
</organism>
<dbReference type="Pfam" id="PF11377">
    <property type="entry name" value="DUF3180"/>
    <property type="match status" value="1"/>
</dbReference>
<evidence type="ECO:0000256" key="1">
    <source>
        <dbReference type="SAM" id="Phobius"/>
    </source>
</evidence>
<feature type="transmembrane region" description="Helical" evidence="1">
    <location>
        <begin position="77"/>
        <end position="103"/>
    </location>
</feature>
<evidence type="ECO:0000313" key="2">
    <source>
        <dbReference type="EMBL" id="KIH97568.1"/>
    </source>
</evidence>
<gene>
    <name evidence="2" type="ORF">LP52_18520</name>
</gene>
<keyword evidence="3" id="KW-1185">Reference proteome</keyword>
<feature type="transmembrane region" description="Helical" evidence="1">
    <location>
        <begin position="36"/>
        <end position="56"/>
    </location>
</feature>
<dbReference type="Proteomes" id="UP000031675">
    <property type="component" value="Unassembled WGS sequence"/>
</dbReference>
<dbReference type="AlphaFoldDB" id="A0A0C2G2P0"/>
<accession>A0A0C2G2P0</accession>
<evidence type="ECO:0008006" key="4">
    <source>
        <dbReference type="Google" id="ProtNLM"/>
    </source>
</evidence>
<feature type="transmembrane region" description="Helical" evidence="1">
    <location>
        <begin position="115"/>
        <end position="135"/>
    </location>
</feature>
<dbReference type="EMBL" id="JROO01000036">
    <property type="protein sequence ID" value="KIH97568.1"/>
    <property type="molecule type" value="Genomic_DNA"/>
</dbReference>
<reference evidence="3" key="1">
    <citation type="journal article" date="2015" name="Chem. Biol.">
        <title>Structure, bioactivity, and resistance mechanism of streptomonomicin, an unusual lasso Peptide from an understudied halophilic actinomycete.</title>
        <authorList>
            <person name="Metelev M."/>
            <person name="Tietz J.I."/>
            <person name="Melby J.O."/>
            <person name="Blair P.M."/>
            <person name="Zhu L."/>
            <person name="Livnat I."/>
            <person name="Severinov K."/>
            <person name="Mitchell D.A."/>
        </authorList>
    </citation>
    <scope>NUCLEOTIDE SEQUENCE [LARGE SCALE GENOMIC DNA]</scope>
    <source>
        <strain evidence="3">YIM 90003</strain>
    </source>
</reference>
<proteinExistence type="predicted"/>
<sequence length="152" mass="15980">MRPTDWRVPVAVAAVTGVLSYLVIDRIYGSIPMLPWSAIPTLLLLAAAETIAAVHTRRRIRRVPGTEPMEPLSAARLLALAKASVVFAALAVGGFGGMLAALAERFNAVDVRADALTAGGTLLSAVVLLAAALFLEHSCRVPGDEEPNRSRA</sequence>
<dbReference type="STRING" id="183763.LP52_18520"/>
<evidence type="ECO:0000313" key="3">
    <source>
        <dbReference type="Proteomes" id="UP000031675"/>
    </source>
</evidence>
<keyword evidence="1" id="KW-0472">Membrane</keyword>
<feature type="transmembrane region" description="Helical" evidence="1">
    <location>
        <begin position="7"/>
        <end position="24"/>
    </location>
</feature>
<keyword evidence="1" id="KW-0812">Transmembrane</keyword>
<dbReference type="InterPro" id="IPR021517">
    <property type="entry name" value="DUF3180"/>
</dbReference>
<comment type="caution">
    <text evidence="2">The sequence shown here is derived from an EMBL/GenBank/DDBJ whole genome shotgun (WGS) entry which is preliminary data.</text>
</comment>
<name>A0A0C2G2P0_9ACTN</name>